<sequence length="122" mass="13867">MAAKPLTSEAIALTEKKMDMTLEDIIKMSKNTSNKGKQQQQRRIPNKSQRPMSNAAKDKAFKVQQYMDSRASLRQGVLAQRRSNFQGNRFPFAAEAARRAAVAPFRNRAFNSRRVANVNKPR</sequence>
<name>A0A9W7MDH6_HIBTR</name>
<gene>
    <name evidence="2" type="ORF">HRI_003295100</name>
</gene>
<dbReference type="Proteomes" id="UP001165190">
    <property type="component" value="Unassembled WGS sequence"/>
</dbReference>
<dbReference type="EMBL" id="BSYR01000028">
    <property type="protein sequence ID" value="GMI96259.1"/>
    <property type="molecule type" value="Genomic_DNA"/>
</dbReference>
<protein>
    <submittedName>
        <fullName evidence="2">UAP56-interacting export factor 1</fullName>
    </submittedName>
</protein>
<dbReference type="PANTHER" id="PTHR36048">
    <property type="entry name" value="RIBOSOME MATURATION FACTOR"/>
    <property type="match status" value="1"/>
</dbReference>
<dbReference type="PANTHER" id="PTHR36048:SF1">
    <property type="entry name" value="RIBOSOME MATURATION FACTOR"/>
    <property type="match status" value="1"/>
</dbReference>
<keyword evidence="3" id="KW-1185">Reference proteome</keyword>
<organism evidence="2 3">
    <name type="scientific">Hibiscus trionum</name>
    <name type="common">Flower of an hour</name>
    <dbReference type="NCBI Taxonomy" id="183268"/>
    <lineage>
        <taxon>Eukaryota</taxon>
        <taxon>Viridiplantae</taxon>
        <taxon>Streptophyta</taxon>
        <taxon>Embryophyta</taxon>
        <taxon>Tracheophyta</taxon>
        <taxon>Spermatophyta</taxon>
        <taxon>Magnoliopsida</taxon>
        <taxon>eudicotyledons</taxon>
        <taxon>Gunneridae</taxon>
        <taxon>Pentapetalae</taxon>
        <taxon>rosids</taxon>
        <taxon>malvids</taxon>
        <taxon>Malvales</taxon>
        <taxon>Malvaceae</taxon>
        <taxon>Malvoideae</taxon>
        <taxon>Hibiscus</taxon>
    </lineage>
</organism>
<dbReference type="OrthoDB" id="1902342at2759"/>
<proteinExistence type="predicted"/>
<accession>A0A9W7MDH6</accession>
<evidence type="ECO:0000313" key="2">
    <source>
        <dbReference type="EMBL" id="GMI96259.1"/>
    </source>
</evidence>
<reference evidence="2" key="1">
    <citation type="submission" date="2023-05" db="EMBL/GenBank/DDBJ databases">
        <title>Genome and transcriptome analyses reveal genes involved in the formation of fine ridges on petal epidermal cells in Hibiscus trionum.</title>
        <authorList>
            <person name="Koshimizu S."/>
            <person name="Masuda S."/>
            <person name="Ishii T."/>
            <person name="Shirasu K."/>
            <person name="Hoshino A."/>
            <person name="Arita M."/>
        </authorList>
    </citation>
    <scope>NUCLEOTIDE SEQUENCE</scope>
    <source>
        <strain evidence="2">Hamamatsu line</strain>
    </source>
</reference>
<feature type="region of interest" description="Disordered" evidence="1">
    <location>
        <begin position="28"/>
        <end position="58"/>
    </location>
</feature>
<feature type="compositionally biased region" description="Polar residues" evidence="1">
    <location>
        <begin position="29"/>
        <end position="52"/>
    </location>
</feature>
<evidence type="ECO:0000256" key="1">
    <source>
        <dbReference type="SAM" id="MobiDB-lite"/>
    </source>
</evidence>
<evidence type="ECO:0000313" key="3">
    <source>
        <dbReference type="Proteomes" id="UP001165190"/>
    </source>
</evidence>
<dbReference type="AlphaFoldDB" id="A0A9W7MDH6"/>
<comment type="caution">
    <text evidence="2">The sequence shown here is derived from an EMBL/GenBank/DDBJ whole genome shotgun (WGS) entry which is preliminary data.</text>
</comment>